<reference evidence="2 3" key="1">
    <citation type="submission" date="2024-01" db="EMBL/GenBank/DDBJ databases">
        <title>The complete chloroplast genome sequence of Lithospermum erythrorhizon: insights into the phylogenetic relationship among Boraginaceae species and the maternal lineages of purple gromwells.</title>
        <authorList>
            <person name="Okada T."/>
            <person name="Watanabe K."/>
        </authorList>
    </citation>
    <scope>NUCLEOTIDE SEQUENCE [LARGE SCALE GENOMIC DNA]</scope>
</reference>
<evidence type="ECO:0000313" key="3">
    <source>
        <dbReference type="Proteomes" id="UP001454036"/>
    </source>
</evidence>
<organism evidence="2 3">
    <name type="scientific">Lithospermum erythrorhizon</name>
    <name type="common">Purple gromwell</name>
    <name type="synonym">Lithospermum officinale var. erythrorhizon</name>
    <dbReference type="NCBI Taxonomy" id="34254"/>
    <lineage>
        <taxon>Eukaryota</taxon>
        <taxon>Viridiplantae</taxon>
        <taxon>Streptophyta</taxon>
        <taxon>Embryophyta</taxon>
        <taxon>Tracheophyta</taxon>
        <taxon>Spermatophyta</taxon>
        <taxon>Magnoliopsida</taxon>
        <taxon>eudicotyledons</taxon>
        <taxon>Gunneridae</taxon>
        <taxon>Pentapetalae</taxon>
        <taxon>asterids</taxon>
        <taxon>lamiids</taxon>
        <taxon>Boraginales</taxon>
        <taxon>Boraginaceae</taxon>
        <taxon>Boraginoideae</taxon>
        <taxon>Lithospermeae</taxon>
        <taxon>Lithospermum</taxon>
    </lineage>
</organism>
<dbReference type="PANTHER" id="PTHR34377">
    <property type="entry name" value="TETRATRICOPEPTIDE REPEAT (TPR)-LIKE SUPERFAMILY PROTEIN"/>
    <property type="match status" value="1"/>
</dbReference>
<evidence type="ECO:0000313" key="2">
    <source>
        <dbReference type="EMBL" id="GAA0172654.1"/>
    </source>
</evidence>
<dbReference type="EMBL" id="BAABME010008225">
    <property type="protein sequence ID" value="GAA0172654.1"/>
    <property type="molecule type" value="Genomic_DNA"/>
</dbReference>
<name>A0AAV3R8D1_LITER</name>
<dbReference type="Proteomes" id="UP001454036">
    <property type="component" value="Unassembled WGS sequence"/>
</dbReference>
<keyword evidence="3" id="KW-1185">Reference proteome</keyword>
<feature type="signal peptide" evidence="1">
    <location>
        <begin position="1"/>
        <end position="26"/>
    </location>
</feature>
<keyword evidence="1" id="KW-0732">Signal</keyword>
<dbReference type="InterPro" id="IPR036312">
    <property type="entry name" value="Bifun_inhib/LTP/seed_sf"/>
</dbReference>
<gene>
    <name evidence="2" type="ORF">LIER_26438</name>
</gene>
<dbReference type="SUPFAM" id="SSF47699">
    <property type="entry name" value="Bifunctional inhibitor/lipid-transfer protein/seed storage 2S albumin"/>
    <property type="match status" value="1"/>
</dbReference>
<evidence type="ECO:0008006" key="4">
    <source>
        <dbReference type="Google" id="ProtNLM"/>
    </source>
</evidence>
<proteinExistence type="predicted"/>
<protein>
    <recommendedName>
        <fullName evidence="4">Bifunctional inhibitor/plant lipid transfer protein/seed storage helical domain-containing protein</fullName>
    </recommendedName>
</protein>
<accession>A0AAV3R8D1</accession>
<dbReference type="AlphaFoldDB" id="A0AAV3R8D1"/>
<sequence>MEKAKVLKLVFLSLVFMSRLSLLALADTSPSNTIRPLCHLQFILVNYACGSLPYNPMVPPGNPAPSPECCRWLKAVDNECVCDVLVHLPSFLSRPVHLYNVLVDESCSVTFSCSSRLHI</sequence>
<comment type="caution">
    <text evidence="2">The sequence shown here is derived from an EMBL/GenBank/DDBJ whole genome shotgun (WGS) entry which is preliminary data.</text>
</comment>
<feature type="chain" id="PRO_5043640780" description="Bifunctional inhibitor/plant lipid transfer protein/seed storage helical domain-containing protein" evidence="1">
    <location>
        <begin position="27"/>
        <end position="119"/>
    </location>
</feature>
<evidence type="ECO:0000256" key="1">
    <source>
        <dbReference type="SAM" id="SignalP"/>
    </source>
</evidence>
<dbReference type="PANTHER" id="PTHR34377:SF3">
    <property type="entry name" value="TETRATRICOPEPTIDE REPEAT (TPR)-LIKE SUPERFAMILY PROTEIN"/>
    <property type="match status" value="1"/>
</dbReference>